<dbReference type="Gramene" id="rna-AYBTSS11_LOCUS31358">
    <property type="protein sequence ID" value="CAJ1979147.1"/>
    <property type="gene ID" value="gene-AYBTSS11_LOCUS31358"/>
</dbReference>
<keyword evidence="2" id="KW-1185">Reference proteome</keyword>
<dbReference type="EMBL" id="OY731408">
    <property type="protein sequence ID" value="CAJ1979147.1"/>
    <property type="molecule type" value="Genomic_DNA"/>
</dbReference>
<gene>
    <name evidence="1" type="ORF">AYBTSS11_LOCUS31358</name>
</gene>
<reference evidence="1" key="1">
    <citation type="submission" date="2023-10" db="EMBL/GenBank/DDBJ databases">
        <authorList>
            <person name="Domelevo Entfellner J.-B."/>
        </authorList>
    </citation>
    <scope>NUCLEOTIDE SEQUENCE</scope>
</reference>
<protein>
    <submittedName>
        <fullName evidence="1">Uncharacterized protein</fullName>
    </submittedName>
</protein>
<evidence type="ECO:0000313" key="2">
    <source>
        <dbReference type="Proteomes" id="UP001189624"/>
    </source>
</evidence>
<name>A0AA86W5X3_9FABA</name>
<proteinExistence type="predicted"/>
<dbReference type="Proteomes" id="UP001189624">
    <property type="component" value="Chromosome 11"/>
</dbReference>
<sequence length="97" mass="11306">MYVVRKMEGQDDNTSFPFSHDIRMIRLVGPRDILDFVKVMLGWCLLVVHMWKNTVTDLHCGEGQRMKEMLAHKKEKKEFLSKIANHGVAFTTKAKEN</sequence>
<organism evidence="1 2">
    <name type="scientific">Sphenostylis stenocarpa</name>
    <dbReference type="NCBI Taxonomy" id="92480"/>
    <lineage>
        <taxon>Eukaryota</taxon>
        <taxon>Viridiplantae</taxon>
        <taxon>Streptophyta</taxon>
        <taxon>Embryophyta</taxon>
        <taxon>Tracheophyta</taxon>
        <taxon>Spermatophyta</taxon>
        <taxon>Magnoliopsida</taxon>
        <taxon>eudicotyledons</taxon>
        <taxon>Gunneridae</taxon>
        <taxon>Pentapetalae</taxon>
        <taxon>rosids</taxon>
        <taxon>fabids</taxon>
        <taxon>Fabales</taxon>
        <taxon>Fabaceae</taxon>
        <taxon>Papilionoideae</taxon>
        <taxon>50 kb inversion clade</taxon>
        <taxon>NPAAA clade</taxon>
        <taxon>indigoferoid/millettioid clade</taxon>
        <taxon>Phaseoleae</taxon>
        <taxon>Sphenostylis</taxon>
    </lineage>
</organism>
<accession>A0AA86W5X3</accession>
<dbReference type="AlphaFoldDB" id="A0AA86W5X3"/>
<evidence type="ECO:0000313" key="1">
    <source>
        <dbReference type="EMBL" id="CAJ1979147.1"/>
    </source>
</evidence>